<dbReference type="EMBL" id="SNRY01009127">
    <property type="protein sequence ID" value="KAA6307498.1"/>
    <property type="molecule type" value="Genomic_DNA"/>
</dbReference>
<gene>
    <name evidence="1" type="ORF">EZS27_040831</name>
</gene>
<accession>A0A5J4PES5</accession>
<dbReference type="AlphaFoldDB" id="A0A5J4PES5"/>
<sequence length="251" mass="27998">SEVRKDINPQKRKEVLPFSEVWKILDRLFQQERWNENINVYSYSKPGSTTSWGGIWQLGWCGGGQNTLAMLLQGNDETRQRALKNLETIFAKTQAPSGLFYVTGDGNEFATGYQYNETLVRSQGDWLYMAQRQFQQIESTGGNVPPSWKSGLRKQADAFAWLWAKYEQFGQFVDVETGDICIGGSTSGAIVCGGLALASQTYHVPRYLEVAEAAADKFYRDFVLKGYTTGGPGDILSAPDSESAFGLFESF</sequence>
<reference evidence="1" key="1">
    <citation type="submission" date="2019-03" db="EMBL/GenBank/DDBJ databases">
        <title>Single cell metagenomics reveals metabolic interactions within the superorganism composed of flagellate Streblomastix strix and complex community of Bacteroidetes bacteria on its surface.</title>
        <authorList>
            <person name="Treitli S.C."/>
            <person name="Kolisko M."/>
            <person name="Husnik F."/>
            <person name="Keeling P."/>
            <person name="Hampl V."/>
        </authorList>
    </citation>
    <scope>NUCLEOTIDE SEQUENCE</scope>
    <source>
        <strain evidence="1">STM</strain>
    </source>
</reference>
<protein>
    <submittedName>
        <fullName evidence="1">Uncharacterized protein</fullName>
    </submittedName>
</protein>
<feature type="non-terminal residue" evidence="1">
    <location>
        <position position="251"/>
    </location>
</feature>
<comment type="caution">
    <text evidence="1">The sequence shown here is derived from an EMBL/GenBank/DDBJ whole genome shotgun (WGS) entry which is preliminary data.</text>
</comment>
<feature type="non-terminal residue" evidence="1">
    <location>
        <position position="1"/>
    </location>
</feature>
<name>A0A5J4PES5_9ZZZZ</name>
<evidence type="ECO:0000313" key="1">
    <source>
        <dbReference type="EMBL" id="KAA6307498.1"/>
    </source>
</evidence>
<organism evidence="1">
    <name type="scientific">termite gut metagenome</name>
    <dbReference type="NCBI Taxonomy" id="433724"/>
    <lineage>
        <taxon>unclassified sequences</taxon>
        <taxon>metagenomes</taxon>
        <taxon>organismal metagenomes</taxon>
    </lineage>
</organism>
<proteinExistence type="predicted"/>